<dbReference type="Pfam" id="PF02151">
    <property type="entry name" value="UVR"/>
    <property type="match status" value="1"/>
</dbReference>
<dbReference type="Pfam" id="PF02577">
    <property type="entry name" value="BFN_dom"/>
    <property type="match status" value="1"/>
</dbReference>
<dbReference type="PROSITE" id="PS50151">
    <property type="entry name" value="UVR"/>
    <property type="match status" value="1"/>
</dbReference>
<comment type="caution">
    <text evidence="5">The sequence shown here is derived from an EMBL/GenBank/DDBJ whole genome shotgun (WGS) entry which is preliminary data.</text>
</comment>
<keyword evidence="1" id="KW-0742">SOS response</keyword>
<evidence type="ECO:0000256" key="1">
    <source>
        <dbReference type="ARBA" id="ARBA00023236"/>
    </source>
</evidence>
<dbReference type="Proteomes" id="UP000221024">
    <property type="component" value="Unassembled WGS sequence"/>
</dbReference>
<dbReference type="OrthoDB" id="9788698at2"/>
<feature type="domain" description="UVR" evidence="3">
    <location>
        <begin position="161"/>
        <end position="196"/>
    </location>
</feature>
<keyword evidence="1" id="KW-0227">DNA damage</keyword>
<dbReference type="Gene3D" id="4.10.860.10">
    <property type="entry name" value="UVR domain"/>
    <property type="match status" value="1"/>
</dbReference>
<dbReference type="Gene3D" id="3.10.690.10">
    <property type="entry name" value="Bifunctional nuclease domain"/>
    <property type="match status" value="1"/>
</dbReference>
<reference evidence="5 6" key="1">
    <citation type="submission" date="2017-10" db="EMBL/GenBank/DDBJ databases">
        <title>Draft genome of Longimonas halophila.</title>
        <authorList>
            <person name="Goh K.M."/>
            <person name="Shamsir M.S."/>
            <person name="Lim S.W."/>
        </authorList>
    </citation>
    <scope>NUCLEOTIDE SEQUENCE [LARGE SCALE GENOMIC DNA]</scope>
    <source>
        <strain evidence="5 6">KCTC 42399</strain>
    </source>
</reference>
<dbReference type="InterPro" id="IPR003729">
    <property type="entry name" value="Bi_nuclease_dom"/>
</dbReference>
<feature type="domain" description="BFN" evidence="4">
    <location>
        <begin position="3"/>
        <end position="135"/>
    </location>
</feature>
<dbReference type="EMBL" id="PDEP01000001">
    <property type="protein sequence ID" value="PEN09359.1"/>
    <property type="molecule type" value="Genomic_DNA"/>
</dbReference>
<evidence type="ECO:0000259" key="3">
    <source>
        <dbReference type="PROSITE" id="PS50151"/>
    </source>
</evidence>
<name>A0A2H3P4C3_9BACT</name>
<feature type="region of interest" description="Disordered" evidence="2">
    <location>
        <begin position="140"/>
        <end position="165"/>
    </location>
</feature>
<dbReference type="AlphaFoldDB" id="A0A2H3P4C3"/>
<evidence type="ECO:0000313" key="5">
    <source>
        <dbReference type="EMBL" id="PEN09359.1"/>
    </source>
</evidence>
<accession>A0A2H3P4C3</accession>
<dbReference type="SUPFAM" id="SSF103256">
    <property type="entry name" value="Hypothetical protein TM0160"/>
    <property type="match status" value="1"/>
</dbReference>
<evidence type="ECO:0008006" key="7">
    <source>
        <dbReference type="Google" id="ProtNLM"/>
    </source>
</evidence>
<proteinExistence type="predicted"/>
<dbReference type="PROSITE" id="PS51658">
    <property type="entry name" value="BFN"/>
    <property type="match status" value="1"/>
</dbReference>
<evidence type="ECO:0000256" key="2">
    <source>
        <dbReference type="SAM" id="MobiDB-lite"/>
    </source>
</evidence>
<dbReference type="InterPro" id="IPR001943">
    <property type="entry name" value="UVR_dom"/>
</dbReference>
<dbReference type="InterPro" id="IPR036104">
    <property type="entry name" value="BFN_sf"/>
</dbReference>
<dbReference type="GO" id="GO:0004518">
    <property type="term" value="F:nuclease activity"/>
    <property type="evidence" value="ECO:0007669"/>
    <property type="project" value="InterPro"/>
</dbReference>
<evidence type="ECO:0000313" key="6">
    <source>
        <dbReference type="Proteomes" id="UP000221024"/>
    </source>
</evidence>
<dbReference type="PANTHER" id="PTHR15160:SF1">
    <property type="entry name" value="VON HIPPEL-LINDAU DISEASE TUMOR SUPPRESSOR"/>
    <property type="match status" value="1"/>
</dbReference>
<dbReference type="SUPFAM" id="SSF46600">
    <property type="entry name" value="C-terminal UvrC-binding domain of UvrB"/>
    <property type="match status" value="1"/>
</dbReference>
<sequence length="200" mass="21784">MNFTRVRIIGLSTSPSSGGAYALVLGEEDGNRRLPIIIGAFEAQAIALELEKIQPPRPMTHDLLRDAFDSMQADVTEVVIDELREGTFFAKIRYSHDGGNDQLDARPSDAVALAVRVDAPIFVAPGVLDEAGIVADEEGAEGMSSLAPEEGGAEEEISSDATPLERMEKQLDKAIEEENYERAAELRDQIEQLKSEQSQN</sequence>
<dbReference type="GO" id="GO:0009432">
    <property type="term" value="P:SOS response"/>
    <property type="evidence" value="ECO:0007669"/>
    <property type="project" value="UniProtKB-KW"/>
</dbReference>
<organism evidence="5 6">
    <name type="scientific">Longimonas halophila</name>
    <dbReference type="NCBI Taxonomy" id="1469170"/>
    <lineage>
        <taxon>Bacteria</taxon>
        <taxon>Pseudomonadati</taxon>
        <taxon>Rhodothermota</taxon>
        <taxon>Rhodothermia</taxon>
        <taxon>Rhodothermales</taxon>
        <taxon>Salisaetaceae</taxon>
        <taxon>Longimonas</taxon>
    </lineage>
</organism>
<keyword evidence="6" id="KW-1185">Reference proteome</keyword>
<evidence type="ECO:0000259" key="4">
    <source>
        <dbReference type="PROSITE" id="PS51658"/>
    </source>
</evidence>
<dbReference type="PANTHER" id="PTHR15160">
    <property type="entry name" value="VON HIPPEL-LINDAU PROTEIN"/>
    <property type="match status" value="1"/>
</dbReference>
<gene>
    <name evidence="5" type="ORF">CRI93_01120</name>
</gene>
<dbReference type="RefSeq" id="WP_098060758.1">
    <property type="nucleotide sequence ID" value="NZ_PDEP01000001.1"/>
</dbReference>
<dbReference type="InterPro" id="IPR036876">
    <property type="entry name" value="UVR_dom_sf"/>
</dbReference>
<protein>
    <recommendedName>
        <fullName evidence="7">BFN domain-containing protein</fullName>
    </recommendedName>
</protein>